<evidence type="ECO:0000313" key="1">
    <source>
        <dbReference type="EMBL" id="CAG2063645.1"/>
    </source>
</evidence>
<accession>A0ABN7P7I6</accession>
<dbReference type="PANTHER" id="PTHR18939:SF4">
    <property type="entry name" value="RIBOSOME-BINDING PROTEIN 1"/>
    <property type="match status" value="1"/>
</dbReference>
<dbReference type="Proteomes" id="UP001153148">
    <property type="component" value="Unassembled WGS sequence"/>
</dbReference>
<dbReference type="EMBL" id="CAJPIN010027862">
    <property type="protein sequence ID" value="CAG2063645.1"/>
    <property type="molecule type" value="Genomic_DNA"/>
</dbReference>
<dbReference type="PANTHER" id="PTHR18939">
    <property type="entry name" value="RIBOSOME BINDING PROTEIN-1"/>
    <property type="match status" value="1"/>
</dbReference>
<evidence type="ECO:0000313" key="2">
    <source>
        <dbReference type="Proteomes" id="UP001153148"/>
    </source>
</evidence>
<name>A0ABN7P7I6_TIMPD</name>
<feature type="non-terminal residue" evidence="1">
    <location>
        <position position="1"/>
    </location>
</feature>
<dbReference type="InterPro" id="IPR040248">
    <property type="entry name" value="RRBP1"/>
</dbReference>
<organism evidence="1 2">
    <name type="scientific">Timema podura</name>
    <name type="common">Walking stick</name>
    <dbReference type="NCBI Taxonomy" id="61482"/>
    <lineage>
        <taxon>Eukaryota</taxon>
        <taxon>Metazoa</taxon>
        <taxon>Ecdysozoa</taxon>
        <taxon>Arthropoda</taxon>
        <taxon>Hexapoda</taxon>
        <taxon>Insecta</taxon>
        <taxon>Pterygota</taxon>
        <taxon>Neoptera</taxon>
        <taxon>Polyneoptera</taxon>
        <taxon>Phasmatodea</taxon>
        <taxon>Timematodea</taxon>
        <taxon>Timematoidea</taxon>
        <taxon>Timematidae</taxon>
        <taxon>Timema</taxon>
    </lineage>
</organism>
<sequence length="137" mass="15690">ALRTKNWKAMEALSTTEKSLETKVKQIEKLVSQADLAHFDFPTKKGEEEATERVKLEEQTITKTLLQRIFPEVVVEDVNTFDQWLEKFESRACILLSDLKSRLVQVDNTALEAENAKLEALVAHYKTIIEETVSLLL</sequence>
<gene>
    <name evidence="1" type="ORF">TPAB3V08_LOCUS10592</name>
</gene>
<proteinExistence type="predicted"/>
<keyword evidence="2" id="KW-1185">Reference proteome</keyword>
<protein>
    <submittedName>
        <fullName evidence="1">Uncharacterized protein</fullName>
    </submittedName>
</protein>
<comment type="caution">
    <text evidence="1">The sequence shown here is derived from an EMBL/GenBank/DDBJ whole genome shotgun (WGS) entry which is preliminary data.</text>
</comment>
<reference evidence="1" key="1">
    <citation type="submission" date="2021-03" db="EMBL/GenBank/DDBJ databases">
        <authorList>
            <person name="Tran Van P."/>
        </authorList>
    </citation>
    <scope>NUCLEOTIDE SEQUENCE</scope>
</reference>